<proteinExistence type="predicted"/>
<dbReference type="AlphaFoldDB" id="A0A382ZAL9"/>
<dbReference type="EMBL" id="UINC01182185">
    <property type="protein sequence ID" value="SVD92249.1"/>
    <property type="molecule type" value="Genomic_DNA"/>
</dbReference>
<sequence>MRSSQVIAGCPVGRRRKRGSLIQRRYEKLKLQSVRRRLNAAQAPVNWRRLRRLSTDRVI</sequence>
<accession>A0A382ZAL9</accession>
<protein>
    <submittedName>
        <fullName evidence="1">Uncharacterized protein</fullName>
    </submittedName>
</protein>
<evidence type="ECO:0000313" key="1">
    <source>
        <dbReference type="EMBL" id="SVD92249.1"/>
    </source>
</evidence>
<name>A0A382ZAL9_9ZZZZ</name>
<gene>
    <name evidence="1" type="ORF">METZ01_LOCUS445103</name>
</gene>
<organism evidence="1">
    <name type="scientific">marine metagenome</name>
    <dbReference type="NCBI Taxonomy" id="408172"/>
    <lineage>
        <taxon>unclassified sequences</taxon>
        <taxon>metagenomes</taxon>
        <taxon>ecological metagenomes</taxon>
    </lineage>
</organism>
<reference evidence="1" key="1">
    <citation type="submission" date="2018-05" db="EMBL/GenBank/DDBJ databases">
        <authorList>
            <person name="Lanie J.A."/>
            <person name="Ng W.-L."/>
            <person name="Kazmierczak K.M."/>
            <person name="Andrzejewski T.M."/>
            <person name="Davidsen T.M."/>
            <person name="Wayne K.J."/>
            <person name="Tettelin H."/>
            <person name="Glass J.I."/>
            <person name="Rusch D."/>
            <person name="Podicherti R."/>
            <person name="Tsui H.-C.T."/>
            <person name="Winkler M.E."/>
        </authorList>
    </citation>
    <scope>NUCLEOTIDE SEQUENCE</scope>
</reference>